<comment type="subcellular location">
    <subcellularLocation>
        <location evidence="1">Membrane</location>
        <topology evidence="1">Multi-pass membrane protein</topology>
    </subcellularLocation>
</comment>
<dbReference type="PANTHER" id="PTHR43829:SF9">
    <property type="entry name" value="AQUAPORIN-9"/>
    <property type="match status" value="1"/>
</dbReference>
<keyword evidence="6 9" id="KW-0472">Membrane</keyword>
<dbReference type="CDD" id="cd00333">
    <property type="entry name" value="MIP"/>
    <property type="match status" value="1"/>
</dbReference>
<feature type="transmembrane region" description="Helical" evidence="9">
    <location>
        <begin position="20"/>
        <end position="43"/>
    </location>
</feature>
<dbReference type="Gene3D" id="1.20.1080.10">
    <property type="entry name" value="Glycerol uptake facilitator protein"/>
    <property type="match status" value="1"/>
</dbReference>
<keyword evidence="4 8" id="KW-0812">Transmembrane</keyword>
<evidence type="ECO:0000256" key="4">
    <source>
        <dbReference type="ARBA" id="ARBA00022692"/>
    </source>
</evidence>
<dbReference type="GO" id="GO:0015254">
    <property type="term" value="F:glycerol channel activity"/>
    <property type="evidence" value="ECO:0007669"/>
    <property type="project" value="UniProtKB-ARBA"/>
</dbReference>
<dbReference type="PRINTS" id="PR00783">
    <property type="entry name" value="MINTRINSICP"/>
</dbReference>
<dbReference type="InterPro" id="IPR023271">
    <property type="entry name" value="Aquaporin-like"/>
</dbReference>
<keyword evidence="11" id="KW-1185">Reference proteome</keyword>
<feature type="transmembrane region" description="Helical" evidence="9">
    <location>
        <begin position="237"/>
        <end position="259"/>
    </location>
</feature>
<organism evidence="10 11">
    <name type="scientific">Heterodera schachtii</name>
    <name type="common">Sugarbeet cyst nematode worm</name>
    <name type="synonym">Tylenchus schachtii</name>
    <dbReference type="NCBI Taxonomy" id="97005"/>
    <lineage>
        <taxon>Eukaryota</taxon>
        <taxon>Metazoa</taxon>
        <taxon>Ecdysozoa</taxon>
        <taxon>Nematoda</taxon>
        <taxon>Chromadorea</taxon>
        <taxon>Rhabditida</taxon>
        <taxon>Tylenchina</taxon>
        <taxon>Tylenchomorpha</taxon>
        <taxon>Tylenchoidea</taxon>
        <taxon>Heteroderidae</taxon>
        <taxon>Heteroderinae</taxon>
        <taxon>Heterodera</taxon>
    </lineage>
</organism>
<evidence type="ECO:0000256" key="1">
    <source>
        <dbReference type="ARBA" id="ARBA00004141"/>
    </source>
</evidence>
<dbReference type="SUPFAM" id="SSF81338">
    <property type="entry name" value="Aquaporin-like"/>
    <property type="match status" value="1"/>
</dbReference>
<dbReference type="Proteomes" id="UP001620645">
    <property type="component" value="Unassembled WGS sequence"/>
</dbReference>
<feature type="transmembrane region" description="Helical" evidence="9">
    <location>
        <begin position="55"/>
        <end position="75"/>
    </location>
</feature>
<evidence type="ECO:0000313" key="10">
    <source>
        <dbReference type="EMBL" id="KAL3080302.1"/>
    </source>
</evidence>
<evidence type="ECO:0000256" key="5">
    <source>
        <dbReference type="ARBA" id="ARBA00022989"/>
    </source>
</evidence>
<gene>
    <name evidence="10" type="ORF">niasHS_012407</name>
</gene>
<comment type="function">
    <text evidence="7">Aquaglyceroporin that may modulate the water content and osmolytes during anhydrobiosis.</text>
</comment>
<evidence type="ECO:0000256" key="7">
    <source>
        <dbReference type="ARBA" id="ARBA00045280"/>
    </source>
</evidence>
<feature type="transmembrane region" description="Helical" evidence="9">
    <location>
        <begin position="96"/>
        <end position="119"/>
    </location>
</feature>
<reference evidence="10 11" key="1">
    <citation type="submission" date="2024-10" db="EMBL/GenBank/DDBJ databases">
        <authorList>
            <person name="Kim D."/>
        </authorList>
    </citation>
    <scope>NUCLEOTIDE SEQUENCE [LARGE SCALE GENOMIC DNA]</scope>
    <source>
        <strain evidence="10">Taebaek</strain>
    </source>
</reference>
<sequence>MNMQKWKERSRIQNELMRKLLCEFMATTFLIYVGLAVDAQMVLSRAQLNSHPAHSVGWGLALLFAVQMALPVSGAHLNPAVSLCAWLFDDFPLVHFLLYSIVQISGAFVGAALTFLTYFDKIAEFDGGVRAVYGPKATAVVFATYPGEHLSILGAVIDQTCCTAMLCFIIGIITDKHAQIPRVAQPAMMGLMLTAINMAFGLNAGNAANPARDFGPRLFTLLAGYGWEVFSYNSFGWFWVPIVCPFFGAIVGTLAYQLLVSAQLGRTEEGKLLENSTNSSAEPSLAKAQ</sequence>
<dbReference type="InterPro" id="IPR050363">
    <property type="entry name" value="MIP/Aquaporin"/>
</dbReference>
<keyword evidence="5 9" id="KW-1133">Transmembrane helix</keyword>
<evidence type="ECO:0000256" key="9">
    <source>
        <dbReference type="SAM" id="Phobius"/>
    </source>
</evidence>
<dbReference type="Pfam" id="PF00230">
    <property type="entry name" value="MIP"/>
    <property type="match status" value="1"/>
</dbReference>
<feature type="transmembrane region" description="Helical" evidence="9">
    <location>
        <begin position="152"/>
        <end position="174"/>
    </location>
</feature>
<name>A0ABD2IJJ9_HETSC</name>
<comment type="similarity">
    <text evidence="2 8">Belongs to the MIP/aquaporin (TC 1.A.8) family.</text>
</comment>
<comment type="caution">
    <text evidence="10">The sequence shown here is derived from an EMBL/GenBank/DDBJ whole genome shotgun (WGS) entry which is preliminary data.</text>
</comment>
<dbReference type="EMBL" id="JBICCN010000296">
    <property type="protein sequence ID" value="KAL3080302.1"/>
    <property type="molecule type" value="Genomic_DNA"/>
</dbReference>
<feature type="transmembrane region" description="Helical" evidence="9">
    <location>
        <begin position="186"/>
        <end position="204"/>
    </location>
</feature>
<evidence type="ECO:0000256" key="8">
    <source>
        <dbReference type="RuleBase" id="RU000477"/>
    </source>
</evidence>
<evidence type="ECO:0000256" key="3">
    <source>
        <dbReference type="ARBA" id="ARBA00022448"/>
    </source>
</evidence>
<dbReference type="InterPro" id="IPR000425">
    <property type="entry name" value="MIP"/>
</dbReference>
<dbReference type="PANTHER" id="PTHR43829">
    <property type="entry name" value="AQUAPORIN OR AQUAGLYCEROPORIN RELATED"/>
    <property type="match status" value="1"/>
</dbReference>
<evidence type="ECO:0000256" key="6">
    <source>
        <dbReference type="ARBA" id="ARBA00023136"/>
    </source>
</evidence>
<evidence type="ECO:0000256" key="2">
    <source>
        <dbReference type="ARBA" id="ARBA00006175"/>
    </source>
</evidence>
<dbReference type="GO" id="GO:0016020">
    <property type="term" value="C:membrane"/>
    <property type="evidence" value="ECO:0007669"/>
    <property type="project" value="UniProtKB-SubCell"/>
</dbReference>
<dbReference type="AlphaFoldDB" id="A0ABD2IJJ9"/>
<proteinExistence type="inferred from homology"/>
<protein>
    <submittedName>
        <fullName evidence="10">Uncharacterized protein</fullName>
    </submittedName>
</protein>
<keyword evidence="3 8" id="KW-0813">Transport</keyword>
<evidence type="ECO:0000313" key="11">
    <source>
        <dbReference type="Proteomes" id="UP001620645"/>
    </source>
</evidence>
<accession>A0ABD2IJJ9</accession>